<protein>
    <submittedName>
        <fullName evidence="5">Putative two-component system response regulator</fullName>
    </submittedName>
</protein>
<dbReference type="GO" id="GO:0000160">
    <property type="term" value="P:phosphorelay signal transduction system"/>
    <property type="evidence" value="ECO:0007669"/>
    <property type="project" value="InterPro"/>
</dbReference>
<dbReference type="OrthoDB" id="9802066at2"/>
<dbReference type="RefSeq" id="WP_084412933.1">
    <property type="nucleotide sequence ID" value="NZ_FWXR01000034.1"/>
</dbReference>
<dbReference type="InterPro" id="IPR052020">
    <property type="entry name" value="Cyclic_di-GMP/3'3'-cGAMP_PDE"/>
</dbReference>
<sequence>MRVLVIDDSRSSATVIAQRVEAIAGVTATVCLDPQVALAQCAETEFDLVLVDYVMPKLDGIEVLTALRALERYRLVPMIMIASTLDVEVKRRAIQAGATDFLSKPCDWIEFQARVRNLLTLRQAQIDLGDRARKLTADVARATEKLVAREEEIIWRLARAIEYRDGTTGDHVSRVAEICRLMAEELGLEPERARILYLAAPLHDIGKIGVCDAILQKPGRLTDEEMALMRRHVEFGADILRDASTEVVRVAAVVARTHHEKWDGSGYPAGLSGAEIPIEGRIVAVADVFDALCSERPYKPAWPVEKAQAEIIACSGRHFDPACIEAFLACWPQIAALAQGEKQSDMIEAA</sequence>
<accession>A0A1W2ETK8</accession>
<keyword evidence="1" id="KW-0378">Hydrolase</keyword>
<dbReference type="PANTHER" id="PTHR45228">
    <property type="entry name" value="CYCLIC DI-GMP PHOSPHODIESTERASE TM_0186-RELATED"/>
    <property type="match status" value="1"/>
</dbReference>
<dbReference type="InterPro" id="IPR011006">
    <property type="entry name" value="CheY-like_superfamily"/>
</dbReference>
<dbReference type="InterPro" id="IPR003607">
    <property type="entry name" value="HD/PDEase_dom"/>
</dbReference>
<dbReference type="InterPro" id="IPR001789">
    <property type="entry name" value="Sig_transdc_resp-reg_receiver"/>
</dbReference>
<dbReference type="Gene3D" id="1.10.3210.10">
    <property type="entry name" value="Hypothetical protein af1432"/>
    <property type="match status" value="1"/>
</dbReference>
<dbReference type="SUPFAM" id="SSF109604">
    <property type="entry name" value="HD-domain/PDEase-like"/>
    <property type="match status" value="1"/>
</dbReference>
<gene>
    <name evidence="5" type="ORF">SAMN06297251_13414</name>
</gene>
<dbReference type="GO" id="GO:0004112">
    <property type="term" value="F:cyclic-nucleotide phosphodiesterase activity"/>
    <property type="evidence" value="ECO:0007669"/>
    <property type="project" value="UniProtKB-ARBA"/>
</dbReference>
<dbReference type="GO" id="GO:0009214">
    <property type="term" value="P:cyclic nucleotide catabolic process"/>
    <property type="evidence" value="ECO:0007669"/>
    <property type="project" value="UniProtKB-ARBA"/>
</dbReference>
<evidence type="ECO:0000256" key="2">
    <source>
        <dbReference type="PROSITE-ProRule" id="PRU00169"/>
    </source>
</evidence>
<dbReference type="PROSITE" id="PS51832">
    <property type="entry name" value="HD_GYP"/>
    <property type="match status" value="1"/>
</dbReference>
<dbReference type="Pfam" id="PF00072">
    <property type="entry name" value="Response_reg"/>
    <property type="match status" value="1"/>
</dbReference>
<dbReference type="STRING" id="937218.SAMN06297251_13414"/>
<dbReference type="CDD" id="cd00077">
    <property type="entry name" value="HDc"/>
    <property type="match status" value="1"/>
</dbReference>
<evidence type="ECO:0000313" key="6">
    <source>
        <dbReference type="Proteomes" id="UP000192656"/>
    </source>
</evidence>
<dbReference type="PROSITE" id="PS50110">
    <property type="entry name" value="RESPONSE_REGULATORY"/>
    <property type="match status" value="1"/>
</dbReference>
<dbReference type="Pfam" id="PF13487">
    <property type="entry name" value="HD_5"/>
    <property type="match status" value="1"/>
</dbReference>
<evidence type="ECO:0000256" key="1">
    <source>
        <dbReference type="ARBA" id="ARBA00022801"/>
    </source>
</evidence>
<evidence type="ECO:0000259" key="4">
    <source>
        <dbReference type="PROSITE" id="PS51832"/>
    </source>
</evidence>
<feature type="domain" description="HD-GYP" evidence="4">
    <location>
        <begin position="146"/>
        <end position="343"/>
    </location>
</feature>
<dbReference type="Gene3D" id="3.40.50.2300">
    <property type="match status" value="1"/>
</dbReference>
<dbReference type="Proteomes" id="UP000192656">
    <property type="component" value="Unassembled WGS sequence"/>
</dbReference>
<evidence type="ECO:0000313" key="5">
    <source>
        <dbReference type="EMBL" id="SMD13044.1"/>
    </source>
</evidence>
<dbReference type="SMART" id="SM00448">
    <property type="entry name" value="REC"/>
    <property type="match status" value="1"/>
</dbReference>
<feature type="domain" description="Response regulatory" evidence="3">
    <location>
        <begin position="2"/>
        <end position="119"/>
    </location>
</feature>
<dbReference type="EMBL" id="FWXR01000034">
    <property type="protein sequence ID" value="SMD13044.1"/>
    <property type="molecule type" value="Genomic_DNA"/>
</dbReference>
<organism evidence="5 6">
    <name type="scientific">Fulvimarina manganoxydans</name>
    <dbReference type="NCBI Taxonomy" id="937218"/>
    <lineage>
        <taxon>Bacteria</taxon>
        <taxon>Pseudomonadati</taxon>
        <taxon>Pseudomonadota</taxon>
        <taxon>Alphaproteobacteria</taxon>
        <taxon>Hyphomicrobiales</taxon>
        <taxon>Aurantimonadaceae</taxon>
        <taxon>Fulvimarina</taxon>
    </lineage>
</organism>
<dbReference type="FunFam" id="1.10.3210.10:FF:000018">
    <property type="entry name" value="Two-component system response regulator"/>
    <property type="match status" value="1"/>
</dbReference>
<keyword evidence="6" id="KW-1185">Reference proteome</keyword>
<dbReference type="SUPFAM" id="SSF52172">
    <property type="entry name" value="CheY-like"/>
    <property type="match status" value="1"/>
</dbReference>
<dbReference type="SMART" id="SM00471">
    <property type="entry name" value="HDc"/>
    <property type="match status" value="1"/>
</dbReference>
<dbReference type="PANTHER" id="PTHR45228:SF1">
    <property type="entry name" value="CYCLIC DI-GMP PHOSPHODIESTERASE TM_0186"/>
    <property type="match status" value="1"/>
</dbReference>
<evidence type="ECO:0000259" key="3">
    <source>
        <dbReference type="PROSITE" id="PS50110"/>
    </source>
</evidence>
<keyword evidence="2" id="KW-0597">Phosphoprotein</keyword>
<feature type="modified residue" description="4-aspartylphosphate" evidence="2">
    <location>
        <position position="52"/>
    </location>
</feature>
<proteinExistence type="predicted"/>
<dbReference type="AlphaFoldDB" id="A0A1W2ETK8"/>
<name>A0A1W2ETK8_9HYPH</name>
<reference evidence="5 6" key="1">
    <citation type="submission" date="2017-04" db="EMBL/GenBank/DDBJ databases">
        <authorList>
            <person name="Afonso C.L."/>
            <person name="Miller P.J."/>
            <person name="Scott M.A."/>
            <person name="Spackman E."/>
            <person name="Goraichik I."/>
            <person name="Dimitrov K.M."/>
            <person name="Suarez D.L."/>
            <person name="Swayne D.E."/>
        </authorList>
    </citation>
    <scope>NUCLEOTIDE SEQUENCE [LARGE SCALE GENOMIC DNA]</scope>
    <source>
        <strain evidence="5 6">CGMCC 1.10972</strain>
    </source>
</reference>
<dbReference type="InterPro" id="IPR037522">
    <property type="entry name" value="HD_GYP_dom"/>
</dbReference>